<evidence type="ECO:0000256" key="1">
    <source>
        <dbReference type="SAM" id="MobiDB-lite"/>
    </source>
</evidence>
<accession>A0A9W9ZDH2</accession>
<feature type="non-terminal residue" evidence="2">
    <location>
        <position position="914"/>
    </location>
</feature>
<dbReference type="EMBL" id="MU826356">
    <property type="protein sequence ID" value="KAJ7379652.1"/>
    <property type="molecule type" value="Genomic_DNA"/>
</dbReference>
<name>A0A9W9ZDH2_9CNID</name>
<protein>
    <recommendedName>
        <fullName evidence="4">Myb-like domain-containing protein</fullName>
    </recommendedName>
</protein>
<feature type="region of interest" description="Disordered" evidence="1">
    <location>
        <begin position="1"/>
        <end position="33"/>
    </location>
</feature>
<proteinExistence type="predicted"/>
<evidence type="ECO:0008006" key="4">
    <source>
        <dbReference type="Google" id="ProtNLM"/>
    </source>
</evidence>
<evidence type="ECO:0000313" key="3">
    <source>
        <dbReference type="Proteomes" id="UP001163046"/>
    </source>
</evidence>
<dbReference type="AlphaFoldDB" id="A0A9W9ZDH2"/>
<keyword evidence="3" id="KW-1185">Reference proteome</keyword>
<dbReference type="Proteomes" id="UP001163046">
    <property type="component" value="Unassembled WGS sequence"/>
</dbReference>
<reference evidence="2" key="1">
    <citation type="submission" date="2023-01" db="EMBL/GenBank/DDBJ databases">
        <title>Genome assembly of the deep-sea coral Lophelia pertusa.</title>
        <authorList>
            <person name="Herrera S."/>
            <person name="Cordes E."/>
        </authorList>
    </citation>
    <scope>NUCLEOTIDE SEQUENCE</scope>
    <source>
        <strain evidence="2">USNM1676648</strain>
        <tissue evidence="2">Polyp</tissue>
    </source>
</reference>
<evidence type="ECO:0000313" key="2">
    <source>
        <dbReference type="EMBL" id="KAJ7379652.1"/>
    </source>
</evidence>
<comment type="caution">
    <text evidence="2">The sequence shown here is derived from an EMBL/GenBank/DDBJ whole genome shotgun (WGS) entry which is preliminary data.</text>
</comment>
<organism evidence="2 3">
    <name type="scientific">Desmophyllum pertusum</name>
    <dbReference type="NCBI Taxonomy" id="174260"/>
    <lineage>
        <taxon>Eukaryota</taxon>
        <taxon>Metazoa</taxon>
        <taxon>Cnidaria</taxon>
        <taxon>Anthozoa</taxon>
        <taxon>Hexacorallia</taxon>
        <taxon>Scleractinia</taxon>
        <taxon>Caryophylliina</taxon>
        <taxon>Caryophylliidae</taxon>
        <taxon>Desmophyllum</taxon>
    </lineage>
</organism>
<feature type="compositionally biased region" description="Low complexity" evidence="1">
    <location>
        <begin position="9"/>
        <end position="23"/>
    </location>
</feature>
<feature type="region of interest" description="Disordered" evidence="1">
    <location>
        <begin position="396"/>
        <end position="415"/>
    </location>
</feature>
<dbReference type="OrthoDB" id="5988361at2759"/>
<feature type="compositionally biased region" description="Polar residues" evidence="1">
    <location>
        <begin position="402"/>
        <end position="415"/>
    </location>
</feature>
<gene>
    <name evidence="2" type="ORF">OS493_014050</name>
</gene>
<sequence>QATKTNPRSGPSSSSSRKSLFQSGLKPPRPSDVQWNDAEIRALIEYVALYHTPNEDGSNVWPAHKQQDFWEKCAEAVAQCSGGCRRSWNACRDKVRRFLREKFESLGDAEDAYDINYFDDDVFPSQQDVISSTPQHNDPGASRQAESPMLAFSPLRNAEDRTLPGSILDVVSAGFMKLTQRQRKQLIVHLFHKWLLADVHPELNSNYVPRDFLHLLTSALRVLHVNGKNNVLYDASRCFGEIRPGGNSPRMPLTRMPFGLISHNLRFFASDNTANLEAPPDYKSWYQSMYTLFGNKWAALHNGPMWSYIDDVEEVQPSVSADSIVCNNSQTDPTGCLNASSASTTTDIVVEAFQQTFGSDCELLQTATSTPVQSSPATYLENNSEPNTIAIEDLPVSPEESGVSTEPSPLSSSIAPTSHLWASMSESEIREREGATVTLTELEEMHGIRPSRVGNTSNRDRNPLNAKVNIAGPSARTIRRMVEKSSFTKDCEIQLSALKHLHGIHPSARWWLKADGTDIQVGLRESMRNEWSGDIDWGDGELQKRHDDYIKYLEFVRGIGVKQRRSYASIKDDLQKQHEKMVEEKEFLRQGLVKAKDTYETKRKVLNVSEDSLFALAWDVEGYSKLAEKSEAIQRDISTILDRLDGEAQNRGNIQADVTALKKELELYVKGISTKKREAASHLLLFMISDELRNFKPYAVPVRVIKYKSITDAKLRQLKDQLRDAMKECGMTTVGFVTDGEFNSLRTQGTNRPVSVIQLIMDAKAEARSTSSRQIQSFLTPRHIGNQIYPAQDHPAVPLEDVIWLADRMENDGQTFQDAIKLLRQTKFPDNYDPYHWVTGKTETKSDSLKSLMAIYLFRKKVADFEAEGVNFRQHLYVPEENENGEPQHERKTTIMCLKGLQFAVDWVFFLTLT</sequence>